<dbReference type="SUPFAM" id="SSF51735">
    <property type="entry name" value="NAD(P)-binding Rossmann-fold domains"/>
    <property type="match status" value="1"/>
</dbReference>
<feature type="domain" description="ATP-grasp" evidence="7">
    <location>
        <begin position="11"/>
        <end position="64"/>
    </location>
</feature>
<dbReference type="GO" id="GO:0046872">
    <property type="term" value="F:metal ion binding"/>
    <property type="evidence" value="ECO:0007669"/>
    <property type="project" value="InterPro"/>
</dbReference>
<evidence type="ECO:0000256" key="2">
    <source>
        <dbReference type="ARBA" id="ARBA00012957"/>
    </source>
</evidence>
<dbReference type="Pfam" id="PF13549">
    <property type="entry name" value="ATP-grasp_5"/>
    <property type="match status" value="1"/>
</dbReference>
<dbReference type="SUPFAM" id="SSF52210">
    <property type="entry name" value="Succinyl-CoA synthetase domains"/>
    <property type="match status" value="2"/>
</dbReference>
<dbReference type="SUPFAM" id="SSF56059">
    <property type="entry name" value="Glutathione synthetase ATP-binding domain-like"/>
    <property type="match status" value="1"/>
</dbReference>
<dbReference type="PROSITE" id="PS50975">
    <property type="entry name" value="ATP_GRASP"/>
    <property type="match status" value="1"/>
</dbReference>
<keyword evidence="3" id="KW-0436">Ligase</keyword>
<evidence type="ECO:0000313" key="9">
    <source>
        <dbReference type="Proteomes" id="UP000002457"/>
    </source>
</evidence>
<protein>
    <recommendedName>
        <fullName evidence="2">acetate--CoA ligase (ADP-forming)</fullName>
        <ecNumber evidence="2">6.2.1.13</ecNumber>
    </recommendedName>
</protein>
<dbReference type="FunFam" id="3.30.1490.20:FF:000020">
    <property type="entry name" value="Protein lysine acetyltransferase"/>
    <property type="match status" value="1"/>
</dbReference>
<evidence type="ECO:0000256" key="1">
    <source>
        <dbReference type="ARBA" id="ARBA00001619"/>
    </source>
</evidence>
<dbReference type="InterPro" id="IPR036291">
    <property type="entry name" value="NAD(P)-bd_dom_sf"/>
</dbReference>
<dbReference type="InterPro" id="IPR032875">
    <property type="entry name" value="Succ_CoA_lig_flav_dom"/>
</dbReference>
<dbReference type="RefSeq" id="WP_012618534.1">
    <property type="nucleotide sequence ID" value="NC_011832.1"/>
</dbReference>
<evidence type="ECO:0000259" key="7">
    <source>
        <dbReference type="PROSITE" id="PS50975"/>
    </source>
</evidence>
<dbReference type="HOGENOM" id="CLU_007415_2_2_2"/>
<evidence type="ECO:0000256" key="4">
    <source>
        <dbReference type="ARBA" id="ARBA00022741"/>
    </source>
</evidence>
<dbReference type="GeneID" id="7272727"/>
<dbReference type="Gene3D" id="3.40.50.720">
    <property type="entry name" value="NAD(P)-binding Rossmann-like Domain"/>
    <property type="match status" value="1"/>
</dbReference>
<organism evidence="8 9">
    <name type="scientific">Methanosphaerula palustris (strain ATCC BAA-1556 / DSM 19958 / E1-9c)</name>
    <dbReference type="NCBI Taxonomy" id="521011"/>
    <lineage>
        <taxon>Archaea</taxon>
        <taxon>Methanobacteriati</taxon>
        <taxon>Methanobacteriota</taxon>
        <taxon>Stenosarchaea group</taxon>
        <taxon>Methanomicrobia</taxon>
        <taxon>Methanomicrobiales</taxon>
        <taxon>Methanoregulaceae</taxon>
        <taxon>Methanosphaerula</taxon>
    </lineage>
</organism>
<dbReference type="Gene3D" id="3.30.470.20">
    <property type="entry name" value="ATP-grasp fold, B domain"/>
    <property type="match status" value="1"/>
</dbReference>
<dbReference type="SMART" id="SM00881">
    <property type="entry name" value="CoA_binding"/>
    <property type="match status" value="1"/>
</dbReference>
<dbReference type="Pfam" id="PF13607">
    <property type="entry name" value="Succ_CoA_lig"/>
    <property type="match status" value="1"/>
</dbReference>
<dbReference type="InterPro" id="IPR013815">
    <property type="entry name" value="ATP_grasp_subdomain_1"/>
</dbReference>
<dbReference type="Gene3D" id="3.30.1490.20">
    <property type="entry name" value="ATP-grasp fold, A domain"/>
    <property type="match status" value="1"/>
</dbReference>
<keyword evidence="5 6" id="KW-0067">ATP-binding</keyword>
<dbReference type="Gene3D" id="3.40.50.261">
    <property type="entry name" value="Succinyl-CoA synthetase domains"/>
    <property type="match status" value="2"/>
</dbReference>
<dbReference type="Proteomes" id="UP000002457">
    <property type="component" value="Chromosome"/>
</dbReference>
<dbReference type="EMBL" id="CP001338">
    <property type="protein sequence ID" value="ACL17215.1"/>
    <property type="molecule type" value="Genomic_DNA"/>
</dbReference>
<evidence type="ECO:0000256" key="6">
    <source>
        <dbReference type="PROSITE-ProRule" id="PRU00409"/>
    </source>
</evidence>
<dbReference type="STRING" id="521011.Mpal_1910"/>
<dbReference type="EC" id="6.2.1.13" evidence="2"/>
<keyword evidence="9" id="KW-1185">Reference proteome</keyword>
<reference evidence="8 9" key="1">
    <citation type="journal article" date="2015" name="Genome Announc.">
        <title>Complete Genome Sequence of Methanosphaerula palustris E1-9CT, a Hydrogenotrophic Methanogen Isolated from a Minerotrophic Fen Peatland.</title>
        <authorList>
            <person name="Cadillo-Quiroz H."/>
            <person name="Browne P."/>
            <person name="Kyrpides N."/>
            <person name="Woyke T."/>
            <person name="Goodwin L."/>
            <person name="Detter C."/>
            <person name="Yavitt J.B."/>
            <person name="Zinder S.H."/>
        </authorList>
    </citation>
    <scope>NUCLEOTIDE SEQUENCE [LARGE SCALE GENOMIC DNA]</scope>
    <source>
        <strain evidence="9">ATCC BAA-1556 / DSM 19958 / E1-9c</strain>
    </source>
</reference>
<dbReference type="InterPro" id="IPR011761">
    <property type="entry name" value="ATP-grasp"/>
</dbReference>
<dbReference type="Pfam" id="PF19045">
    <property type="entry name" value="Ligase_CoA_2"/>
    <property type="match status" value="1"/>
</dbReference>
<sequence>MKRLLGEDEGYALLSRVGVPVPQHRRVTSTPEAEDAAEAIGFPVVLKVVSAEVVHKTDAGGVVMNLSDRAAVRIAYQQISTQVAAAIPGAVIEGFLVEEQVRPGLELFIGGRTDPSFGKVITFGLGGVLVELIHDVTIRVLPVDRDDVSSMIRGIKGYPLIRGFRSSPPLDEALLVDLILAITTWFGSEPTITEFDINPLRLYRDQAVAVDARFYEDPEGIYPACSEHALVDPSFFLPSAIAVVGATADPAKIGYAVLRNLLSFPGQLYPVNPHYPEILGRKAYPSLLAIPGPVGMVVVTVPATAVPGVIREAAKKQVRIAVIISAGFRETGEAGRVLEEEVIALATANSIRVVGPNSLGIMLPGARINTTFDPVTPKGGYLAFISQSGAVITMIVDWSLPVGIGFSLVASVGNQADLGFQDYLKLAEQDPATKAVILYIEELRDGCGFLKVARRITVTKPVIAVKAGSSAIGRTSASSHTGSLAGDDPVYRAALTQAGVVMARSLTEAFLAGRLLVSEGYPAGRRTIVITSAGGFAVLASDYAALNGIDLVPLPDEVLTALNQFLPDKWNHQNPMDIVGDAGTDRFARVFDLLIERRDFWDIAVVIAVPTAVVDLADLAREVVKFSKGTDRMVVGCLLGGDSVAAGVQILRDHRVENFTDLEVAFRVVGAILASR</sequence>
<proteinExistence type="predicted"/>
<dbReference type="eggNOG" id="arCOG01340">
    <property type="taxonomic scope" value="Archaea"/>
</dbReference>
<dbReference type="Pfam" id="PF13380">
    <property type="entry name" value="CoA_binding_2"/>
    <property type="match status" value="1"/>
</dbReference>
<dbReference type="InterPro" id="IPR003781">
    <property type="entry name" value="CoA-bd"/>
</dbReference>
<dbReference type="InterPro" id="IPR016102">
    <property type="entry name" value="Succinyl-CoA_synth-like"/>
</dbReference>
<evidence type="ECO:0000256" key="3">
    <source>
        <dbReference type="ARBA" id="ARBA00022598"/>
    </source>
</evidence>
<keyword evidence="4 6" id="KW-0547">Nucleotide-binding</keyword>
<evidence type="ECO:0000313" key="8">
    <source>
        <dbReference type="EMBL" id="ACL17215.1"/>
    </source>
</evidence>
<dbReference type="GO" id="GO:0043758">
    <property type="term" value="F:acetate-CoA ligase (ADP-forming) activity"/>
    <property type="evidence" value="ECO:0007669"/>
    <property type="project" value="UniProtKB-EC"/>
</dbReference>
<accession>B8GKR9</accession>
<dbReference type="OrthoDB" id="18103at2157"/>
<dbReference type="PANTHER" id="PTHR43334:SF1">
    <property type="entry name" value="3-HYDROXYPROPIONATE--COA LIGASE [ADP-FORMING]"/>
    <property type="match status" value="1"/>
</dbReference>
<evidence type="ECO:0000256" key="5">
    <source>
        <dbReference type="ARBA" id="ARBA00022840"/>
    </source>
</evidence>
<dbReference type="eggNOG" id="arCOG01338">
    <property type="taxonomic scope" value="Archaea"/>
</dbReference>
<name>B8GKR9_METPE</name>
<dbReference type="InterPro" id="IPR051538">
    <property type="entry name" value="Acyl-CoA_Synth/Transferase"/>
</dbReference>
<gene>
    <name evidence="8" type="ordered locus">Mpal_1910</name>
</gene>
<dbReference type="InterPro" id="IPR043938">
    <property type="entry name" value="Ligase_CoA_dom"/>
</dbReference>
<comment type="catalytic activity">
    <reaction evidence="1">
        <text>acetate + ATP + CoA = acetyl-CoA + ADP + phosphate</text>
        <dbReference type="Rhea" id="RHEA:15081"/>
        <dbReference type="ChEBI" id="CHEBI:30089"/>
        <dbReference type="ChEBI" id="CHEBI:30616"/>
        <dbReference type="ChEBI" id="CHEBI:43474"/>
        <dbReference type="ChEBI" id="CHEBI:57287"/>
        <dbReference type="ChEBI" id="CHEBI:57288"/>
        <dbReference type="ChEBI" id="CHEBI:456216"/>
        <dbReference type="EC" id="6.2.1.13"/>
    </reaction>
</comment>
<dbReference type="KEGG" id="mpl:Mpal_1910"/>
<dbReference type="PANTHER" id="PTHR43334">
    <property type="entry name" value="ACETATE--COA LIGASE [ADP-FORMING]"/>
    <property type="match status" value="1"/>
</dbReference>
<dbReference type="AlphaFoldDB" id="B8GKR9"/>
<dbReference type="GO" id="GO:0005524">
    <property type="term" value="F:ATP binding"/>
    <property type="evidence" value="ECO:0007669"/>
    <property type="project" value="UniProtKB-UniRule"/>
</dbReference>